<feature type="domain" description="Glycosyltransferase subfamily 4-like N-terminal" evidence="3">
    <location>
        <begin position="16"/>
        <end position="172"/>
    </location>
</feature>
<dbReference type="SUPFAM" id="SSF53756">
    <property type="entry name" value="UDP-Glycosyltransferase/glycogen phosphorylase"/>
    <property type="match status" value="1"/>
</dbReference>
<dbReference type="PANTHER" id="PTHR46401">
    <property type="entry name" value="GLYCOSYLTRANSFERASE WBBK-RELATED"/>
    <property type="match status" value="1"/>
</dbReference>
<sequence length="369" mass="41642">MRIGINILYLRPSCVDGAYIYARRLLDSLARLDSENVYYVYVNREAAEFAMPAPNFQPVVYNFLPHQRLPRYFHEQVRIPLHAWRHKLDILHSLHMTHPFFLPCRSMMTLHDTRFMIPALTGDIRGFRRQVIRFFAGNGARRATRVITDSEFAKREMIAHFGLRPEKIDVVYLSMSPSESALPDAESAAAIRAQYGVTQPYIAAIGGSYVHKNVPRLLEAFAQIRGEFPHTLVLIGKLPRNVALERVGERVHMTGYVPDAHLPVLMHGADVFVVTSLYEGFGLPALEAQAADVALICSRAASLPEVAGEGAYYFDPYDTADLAAALRTCLRDSALREALRARGRANLARFSWEQTARQTLEVYRKVAGR</sequence>
<dbReference type="CDD" id="cd03809">
    <property type="entry name" value="GT4_MtfB-like"/>
    <property type="match status" value="1"/>
</dbReference>
<dbReference type="GO" id="GO:0009103">
    <property type="term" value="P:lipopolysaccharide biosynthetic process"/>
    <property type="evidence" value="ECO:0007669"/>
    <property type="project" value="TreeGrafter"/>
</dbReference>
<dbReference type="PANTHER" id="PTHR46401:SF2">
    <property type="entry name" value="GLYCOSYLTRANSFERASE WBBK-RELATED"/>
    <property type="match status" value="1"/>
</dbReference>
<evidence type="ECO:0000313" key="5">
    <source>
        <dbReference type="Proteomes" id="UP000228921"/>
    </source>
</evidence>
<dbReference type="Pfam" id="PF00534">
    <property type="entry name" value="Glycos_transf_1"/>
    <property type="match status" value="1"/>
</dbReference>
<dbReference type="EMBL" id="PGTK01000002">
    <property type="protein sequence ID" value="PJF31744.1"/>
    <property type="molecule type" value="Genomic_DNA"/>
</dbReference>
<evidence type="ECO:0000259" key="2">
    <source>
        <dbReference type="Pfam" id="PF00534"/>
    </source>
</evidence>
<name>A0A2M8P2I4_9CHLR</name>
<reference evidence="4 5" key="1">
    <citation type="submission" date="2017-11" db="EMBL/GenBank/DDBJ databases">
        <title>Evolution of Phototrophy in the Chloroflexi Phylum Driven by Horizontal Gene Transfer.</title>
        <authorList>
            <person name="Ward L.M."/>
            <person name="Hemp J."/>
            <person name="Shih P.M."/>
            <person name="Mcglynn S.E."/>
            <person name="Fischer W."/>
        </authorList>
    </citation>
    <scope>NUCLEOTIDE SEQUENCE [LARGE SCALE GENOMIC DNA]</scope>
    <source>
        <strain evidence="4">CP2_2F</strain>
    </source>
</reference>
<dbReference type="InterPro" id="IPR028098">
    <property type="entry name" value="Glyco_trans_4-like_N"/>
</dbReference>
<keyword evidence="1" id="KW-0808">Transferase</keyword>
<evidence type="ECO:0008006" key="6">
    <source>
        <dbReference type="Google" id="ProtNLM"/>
    </source>
</evidence>
<evidence type="ECO:0000313" key="4">
    <source>
        <dbReference type="EMBL" id="PJF31744.1"/>
    </source>
</evidence>
<accession>A0A2M8P2I4</accession>
<comment type="caution">
    <text evidence="4">The sequence shown here is derived from an EMBL/GenBank/DDBJ whole genome shotgun (WGS) entry which is preliminary data.</text>
</comment>
<feature type="domain" description="Glycosyl transferase family 1" evidence="2">
    <location>
        <begin position="198"/>
        <end position="344"/>
    </location>
</feature>
<dbReference type="Proteomes" id="UP000228921">
    <property type="component" value="Unassembled WGS sequence"/>
</dbReference>
<dbReference type="Pfam" id="PF13439">
    <property type="entry name" value="Glyco_transf_4"/>
    <property type="match status" value="1"/>
</dbReference>
<protein>
    <recommendedName>
        <fullName evidence="6">Glycosyltransferase family 1 protein</fullName>
    </recommendedName>
</protein>
<gene>
    <name evidence="4" type="ORF">CUN51_02040</name>
</gene>
<organism evidence="4 5">
    <name type="scientific">Candidatus Thermofonsia Clade 1 bacterium</name>
    <dbReference type="NCBI Taxonomy" id="2364210"/>
    <lineage>
        <taxon>Bacteria</taxon>
        <taxon>Bacillati</taxon>
        <taxon>Chloroflexota</taxon>
        <taxon>Candidatus Thermofontia</taxon>
        <taxon>Candidatus Thermofonsia Clade 1</taxon>
    </lineage>
</organism>
<dbReference type="AlphaFoldDB" id="A0A2M8P2I4"/>
<evidence type="ECO:0000256" key="1">
    <source>
        <dbReference type="ARBA" id="ARBA00022679"/>
    </source>
</evidence>
<dbReference type="Gene3D" id="3.40.50.2000">
    <property type="entry name" value="Glycogen Phosphorylase B"/>
    <property type="match status" value="2"/>
</dbReference>
<evidence type="ECO:0000259" key="3">
    <source>
        <dbReference type="Pfam" id="PF13439"/>
    </source>
</evidence>
<proteinExistence type="predicted"/>
<dbReference type="InterPro" id="IPR001296">
    <property type="entry name" value="Glyco_trans_1"/>
</dbReference>
<dbReference type="GO" id="GO:0016757">
    <property type="term" value="F:glycosyltransferase activity"/>
    <property type="evidence" value="ECO:0007669"/>
    <property type="project" value="InterPro"/>
</dbReference>